<comment type="caution">
    <text evidence="2">The sequence shown here is derived from an EMBL/GenBank/DDBJ whole genome shotgun (WGS) entry which is preliminary data.</text>
</comment>
<accession>A0A845B073</accession>
<proteinExistence type="predicted"/>
<protein>
    <submittedName>
        <fullName evidence="2">Uncharacterized protein</fullName>
    </submittedName>
</protein>
<organism evidence="2 3">
    <name type="scientific">Allopontixanthobacter sediminis</name>
    <dbReference type="NCBI Taxonomy" id="1689985"/>
    <lineage>
        <taxon>Bacteria</taxon>
        <taxon>Pseudomonadati</taxon>
        <taxon>Pseudomonadota</taxon>
        <taxon>Alphaproteobacteria</taxon>
        <taxon>Sphingomonadales</taxon>
        <taxon>Erythrobacteraceae</taxon>
        <taxon>Allopontixanthobacter</taxon>
    </lineage>
</organism>
<evidence type="ECO:0000313" key="3">
    <source>
        <dbReference type="Proteomes" id="UP000431922"/>
    </source>
</evidence>
<dbReference type="AlphaFoldDB" id="A0A845B073"/>
<evidence type="ECO:0000256" key="1">
    <source>
        <dbReference type="SAM" id="MobiDB-lite"/>
    </source>
</evidence>
<name>A0A845B073_9SPHN</name>
<evidence type="ECO:0000313" key="2">
    <source>
        <dbReference type="EMBL" id="MXP43544.1"/>
    </source>
</evidence>
<gene>
    <name evidence="2" type="ORF">GRI65_03615</name>
</gene>
<dbReference type="RefSeq" id="WP_160755136.1">
    <property type="nucleotide sequence ID" value="NZ_WTYL01000001.1"/>
</dbReference>
<dbReference type="Proteomes" id="UP000431922">
    <property type="component" value="Unassembled WGS sequence"/>
</dbReference>
<keyword evidence="3" id="KW-1185">Reference proteome</keyword>
<sequence>MHFADEEVAPRQIPRTRKLPDIHAGQLPNELRVSGNVRSVLSGGFIAVSGISAVAETVSHAAIRSG</sequence>
<feature type="region of interest" description="Disordered" evidence="1">
    <location>
        <begin position="1"/>
        <end position="21"/>
    </location>
</feature>
<dbReference type="EMBL" id="WTYL01000001">
    <property type="protein sequence ID" value="MXP43544.1"/>
    <property type="molecule type" value="Genomic_DNA"/>
</dbReference>
<reference evidence="2 3" key="1">
    <citation type="submission" date="2019-12" db="EMBL/GenBank/DDBJ databases">
        <title>Genomic-based taxomic classification of the family Erythrobacteraceae.</title>
        <authorList>
            <person name="Xu L."/>
        </authorList>
    </citation>
    <scope>NUCLEOTIDE SEQUENCE [LARGE SCALE GENOMIC DNA]</scope>
    <source>
        <strain evidence="2 3">KCTC 42453</strain>
    </source>
</reference>